<dbReference type="GO" id="GO:0016832">
    <property type="term" value="F:aldehyde-lyase activity"/>
    <property type="evidence" value="ECO:0007669"/>
    <property type="project" value="InterPro"/>
</dbReference>
<dbReference type="InterPro" id="IPR000771">
    <property type="entry name" value="FBA_II"/>
</dbReference>
<evidence type="ECO:0000313" key="4">
    <source>
        <dbReference type="Proteomes" id="UP000183028"/>
    </source>
</evidence>
<evidence type="ECO:0000256" key="2">
    <source>
        <dbReference type="PIRSR" id="PIRSR001359-3"/>
    </source>
</evidence>
<dbReference type="PANTHER" id="PTHR30304:SF0">
    <property type="entry name" value="D-TAGATOSE-1,6-BISPHOSPHATE ALDOLASE SUBUNIT GATY-RELATED"/>
    <property type="match status" value="1"/>
</dbReference>
<keyword evidence="2" id="KW-0479">Metal-binding</keyword>
<dbReference type="AlphaFoldDB" id="A0A1H6QSQ5"/>
<protein>
    <submittedName>
        <fullName evidence="3">Fructose-bisphosphate aldolase, class II</fullName>
    </submittedName>
</protein>
<feature type="binding site" evidence="2">
    <location>
        <position position="178"/>
    </location>
    <ligand>
        <name>Zn(2+)</name>
        <dbReference type="ChEBI" id="CHEBI:29105"/>
        <label>1</label>
        <note>catalytic</note>
    </ligand>
</feature>
<accession>A0A1H6QSQ5</accession>
<dbReference type="GO" id="GO:0008270">
    <property type="term" value="F:zinc ion binding"/>
    <property type="evidence" value="ECO:0007669"/>
    <property type="project" value="InterPro"/>
</dbReference>
<dbReference type="NCBIfam" id="TIGR00167">
    <property type="entry name" value="cbbA"/>
    <property type="match status" value="1"/>
</dbReference>
<feature type="binding site" evidence="2">
    <location>
        <position position="132"/>
    </location>
    <ligand>
        <name>Zn(2+)</name>
        <dbReference type="ChEBI" id="CHEBI:29105"/>
        <label>2</label>
    </ligand>
</feature>
<sequence>MLMNMADLLKVAKENKFAVPAFNIGSDQLLKAVMKKVNELQSPVILEMSPDEFRFVGYSQIQAMIYEATRTNVPVVIHLDHGDTYETVVKAIQAGMTSVMIDASRLPYEENVAITKKVVETAHLANVSVESELGTIGTTGNSIEGGTQGVIYTVPAEAKQFIEDTGIDTFAVAIGTAHGIYPSNMKPKLRIDILDQITEEVTIPLVLHGGSSNKDEEIAAAVKHGISKINISSDIKSVFYKKTREVLNANPDYREPLEIYPEGMKECERVVEEKCRLFDSVGKASLYTK</sequence>
<dbReference type="eggNOG" id="COG0191">
    <property type="taxonomic scope" value="Bacteria"/>
</dbReference>
<dbReference type="PROSITE" id="PS00602">
    <property type="entry name" value="ALDOLASE_CLASS_II_1"/>
    <property type="match status" value="1"/>
</dbReference>
<evidence type="ECO:0000313" key="3">
    <source>
        <dbReference type="EMBL" id="SEI42510.1"/>
    </source>
</evidence>
<dbReference type="Pfam" id="PF01116">
    <property type="entry name" value="F_bP_aldolase"/>
    <property type="match status" value="1"/>
</dbReference>
<dbReference type="GeneID" id="54119421"/>
<gene>
    <name evidence="3" type="ORF">SAMN04487834_100376</name>
</gene>
<feature type="binding site" evidence="2">
    <location>
        <position position="208"/>
    </location>
    <ligand>
        <name>Zn(2+)</name>
        <dbReference type="ChEBI" id="CHEBI:29105"/>
        <label>1</label>
        <note>catalytic</note>
    </ligand>
</feature>
<keyword evidence="4" id="KW-1185">Reference proteome</keyword>
<dbReference type="EMBL" id="FNYK01000003">
    <property type="protein sequence ID" value="SEI42510.1"/>
    <property type="molecule type" value="Genomic_DNA"/>
</dbReference>
<dbReference type="CDD" id="cd00947">
    <property type="entry name" value="TBP_aldolase_IIB"/>
    <property type="match status" value="1"/>
</dbReference>
<dbReference type="SUPFAM" id="SSF51569">
    <property type="entry name" value="Aldolase"/>
    <property type="match status" value="1"/>
</dbReference>
<dbReference type="Proteomes" id="UP000183028">
    <property type="component" value="Unassembled WGS sequence"/>
</dbReference>
<keyword evidence="2" id="KW-0862">Zinc</keyword>
<feature type="active site" description="Proton donor" evidence="1">
    <location>
        <position position="80"/>
    </location>
</feature>
<reference evidence="4" key="1">
    <citation type="submission" date="2016-10" db="EMBL/GenBank/DDBJ databases">
        <authorList>
            <person name="Varghese N."/>
        </authorList>
    </citation>
    <scope>NUCLEOTIDE SEQUENCE [LARGE SCALE GENOMIC DNA]</scope>
    <source>
        <strain evidence="4">DSM 20406</strain>
    </source>
</reference>
<dbReference type="Gene3D" id="3.20.20.70">
    <property type="entry name" value="Aldolase class I"/>
    <property type="match status" value="1"/>
</dbReference>
<dbReference type="InterPro" id="IPR013785">
    <property type="entry name" value="Aldolase_TIM"/>
</dbReference>
<dbReference type="RefSeq" id="WP_033162007.1">
    <property type="nucleotide sequence ID" value="NZ_FNYK01000003.1"/>
</dbReference>
<evidence type="ECO:0000256" key="1">
    <source>
        <dbReference type="PIRSR" id="PIRSR001359-1"/>
    </source>
</evidence>
<feature type="binding site" evidence="2">
    <location>
        <position position="81"/>
    </location>
    <ligand>
        <name>Zn(2+)</name>
        <dbReference type="ChEBI" id="CHEBI:29105"/>
        <label>1</label>
        <note>catalytic</note>
    </ligand>
</feature>
<organism evidence="3 4">
    <name type="scientific">Sharpea azabuensis</name>
    <dbReference type="NCBI Taxonomy" id="322505"/>
    <lineage>
        <taxon>Bacteria</taxon>
        <taxon>Bacillati</taxon>
        <taxon>Bacillota</taxon>
        <taxon>Erysipelotrichia</taxon>
        <taxon>Erysipelotrichales</taxon>
        <taxon>Coprobacillaceae</taxon>
        <taxon>Sharpea</taxon>
    </lineage>
</organism>
<dbReference type="PIRSF" id="PIRSF001359">
    <property type="entry name" value="F_bP_aldolase_II"/>
    <property type="match status" value="1"/>
</dbReference>
<dbReference type="InterPro" id="IPR050246">
    <property type="entry name" value="Class_II_FBP_aldolase"/>
</dbReference>
<name>A0A1H6QSQ5_9FIRM</name>
<dbReference type="NCBIfam" id="NF006042">
    <property type="entry name" value="PRK08185.1"/>
    <property type="match status" value="1"/>
</dbReference>
<feature type="binding site" evidence="2">
    <location>
        <position position="102"/>
    </location>
    <ligand>
        <name>Zn(2+)</name>
        <dbReference type="ChEBI" id="CHEBI:29105"/>
        <label>2</label>
    </ligand>
</feature>
<proteinExistence type="predicted"/>
<comment type="cofactor">
    <cofactor evidence="2">
        <name>Zn(2+)</name>
        <dbReference type="ChEBI" id="CHEBI:29105"/>
    </cofactor>
    <text evidence="2">Binds 2 Zn(2+) ions per subunit. One is catalytic and the other provides a structural contribution.</text>
</comment>
<dbReference type="GO" id="GO:0005975">
    <property type="term" value="P:carbohydrate metabolic process"/>
    <property type="evidence" value="ECO:0007669"/>
    <property type="project" value="InterPro"/>
</dbReference>
<dbReference type="PANTHER" id="PTHR30304">
    <property type="entry name" value="D-TAGATOSE-1,6-BISPHOSPHATE ALDOLASE"/>
    <property type="match status" value="1"/>
</dbReference>
<dbReference type="OrthoDB" id="9803995at2"/>